<dbReference type="EMBL" id="JAGIOL010000001">
    <property type="protein sequence ID" value="MBP2436679.1"/>
    <property type="molecule type" value="Genomic_DNA"/>
</dbReference>
<reference evidence="2 3" key="1">
    <citation type="submission" date="2021-03" db="EMBL/GenBank/DDBJ databases">
        <title>Sequencing the genomes of 1000 actinobacteria strains.</title>
        <authorList>
            <person name="Klenk H.-P."/>
        </authorList>
    </citation>
    <scope>NUCLEOTIDE SEQUENCE [LARGE SCALE GENOMIC DNA]</scope>
    <source>
        <strain evidence="2 3">DSM 24221</strain>
    </source>
</reference>
<feature type="domain" description="FAD/NAD(P)-binding" evidence="1">
    <location>
        <begin position="8"/>
        <end position="220"/>
    </location>
</feature>
<organism evidence="2 3">
    <name type="scientific">Microbacterium amylolyticum</name>
    <dbReference type="NCBI Taxonomy" id="936337"/>
    <lineage>
        <taxon>Bacteria</taxon>
        <taxon>Bacillati</taxon>
        <taxon>Actinomycetota</taxon>
        <taxon>Actinomycetes</taxon>
        <taxon>Micrococcales</taxon>
        <taxon>Microbacteriaceae</taxon>
        <taxon>Microbacterium</taxon>
    </lineage>
</organism>
<comment type="caution">
    <text evidence="2">The sequence shown here is derived from an EMBL/GenBank/DDBJ whole genome shotgun (WGS) entry which is preliminary data.</text>
</comment>
<evidence type="ECO:0000259" key="1">
    <source>
        <dbReference type="Pfam" id="PF07992"/>
    </source>
</evidence>
<dbReference type="InterPro" id="IPR051209">
    <property type="entry name" value="FAD-bind_Monooxygenase_sf"/>
</dbReference>
<gene>
    <name evidence="2" type="ORF">JOF34_001265</name>
</gene>
<sequence>MTASLRVDVVVIGAGFAGIAQAIALREAGVESFVVLERAPRIGGTWRDNTYPGIACDIPSHLYELGAHPWPYWSRAFAPGAEIQAYLERVVTEESLSPHILLNTSMSAAQWDGVAWRITAMRGTGHPDTSASEIIADHLVLACGRLTEPRIPAIAGLGTFRGPLFHSARWDHGALHGDLTGQRIGVVGTGASAIQLVPELARRGADVVLFQRSPAWIVPRGDHPVDEADIRRYADDPSALRAHRERLFAEGEQRFASRSGDENAAAATRDVALDHLAEQVPDPDLRQALTPDYAFGCKRVLLSDDFYPAIASGQVRLEPSALERASGSTLTAASGATYDVDALVLATGFETAEQPYARLVTGDNGETLAEHWSTGMAAVASTLVAGFPNLFVVNGPNASLGHNSSVLISEAQAEFAAALIAERTAAPFAYPDPVRVTQAEEDAASRDVAQRAARTPWVTGGCSNWYVDDRSGRLTLLWPGTVADFRLRLSSARVRSRRLTQNEGAPS</sequence>
<accession>A0ABS4ZHC3</accession>
<name>A0ABS4ZHC3_9MICO</name>
<dbReference type="Pfam" id="PF07992">
    <property type="entry name" value="Pyr_redox_2"/>
    <property type="match status" value="1"/>
</dbReference>
<protein>
    <submittedName>
        <fullName evidence="2">Cation diffusion facilitator CzcD-associated flavoprotein CzcO</fullName>
    </submittedName>
</protein>
<keyword evidence="3" id="KW-1185">Reference proteome</keyword>
<dbReference type="Proteomes" id="UP001519362">
    <property type="component" value="Unassembled WGS sequence"/>
</dbReference>
<dbReference type="SUPFAM" id="SSF51905">
    <property type="entry name" value="FAD/NAD(P)-binding domain"/>
    <property type="match status" value="2"/>
</dbReference>
<dbReference type="PANTHER" id="PTHR42877:SF4">
    <property type="entry name" value="FAD_NAD(P)-BINDING DOMAIN-CONTAINING PROTEIN-RELATED"/>
    <property type="match status" value="1"/>
</dbReference>
<dbReference type="PRINTS" id="PR00411">
    <property type="entry name" value="PNDRDTASEI"/>
</dbReference>
<evidence type="ECO:0000313" key="3">
    <source>
        <dbReference type="Proteomes" id="UP001519362"/>
    </source>
</evidence>
<dbReference type="RefSeq" id="WP_165135805.1">
    <property type="nucleotide sequence ID" value="NZ_CP049253.1"/>
</dbReference>
<dbReference type="InterPro" id="IPR023753">
    <property type="entry name" value="FAD/NAD-binding_dom"/>
</dbReference>
<dbReference type="Gene3D" id="3.50.50.60">
    <property type="entry name" value="FAD/NAD(P)-binding domain"/>
    <property type="match status" value="3"/>
</dbReference>
<proteinExistence type="predicted"/>
<evidence type="ECO:0000313" key="2">
    <source>
        <dbReference type="EMBL" id="MBP2436679.1"/>
    </source>
</evidence>
<dbReference type="InterPro" id="IPR036188">
    <property type="entry name" value="FAD/NAD-bd_sf"/>
</dbReference>
<dbReference type="PANTHER" id="PTHR42877">
    <property type="entry name" value="L-ORNITHINE N(5)-MONOOXYGENASE-RELATED"/>
    <property type="match status" value="1"/>
</dbReference>